<organism evidence="1">
    <name type="scientific">Zeugodacus cucurbitae</name>
    <name type="common">Melon fruit fly</name>
    <name type="synonym">Bactrocera cucurbitae</name>
    <dbReference type="NCBI Taxonomy" id="28588"/>
    <lineage>
        <taxon>Eukaryota</taxon>
        <taxon>Metazoa</taxon>
        <taxon>Ecdysozoa</taxon>
        <taxon>Arthropoda</taxon>
        <taxon>Hexapoda</taxon>
        <taxon>Insecta</taxon>
        <taxon>Pterygota</taxon>
        <taxon>Neoptera</taxon>
        <taxon>Endopterygota</taxon>
        <taxon>Diptera</taxon>
        <taxon>Brachycera</taxon>
        <taxon>Muscomorpha</taxon>
        <taxon>Tephritoidea</taxon>
        <taxon>Tephritidae</taxon>
        <taxon>Zeugodacus</taxon>
        <taxon>Zeugodacus</taxon>
    </lineage>
</organism>
<proteinExistence type="predicted"/>
<reference evidence="1" key="1">
    <citation type="submission" date="2014-11" db="EMBL/GenBank/DDBJ databases">
        <authorList>
            <person name="Geib S."/>
        </authorList>
    </citation>
    <scope>NUCLEOTIDE SEQUENCE</scope>
</reference>
<gene>
    <name evidence="1" type="primary">mug147</name>
    <name evidence="1" type="ORF">g.2900</name>
</gene>
<evidence type="ECO:0000313" key="1">
    <source>
        <dbReference type="EMBL" id="JAD10571.1"/>
    </source>
</evidence>
<name>A0A0A1XHW5_ZEUCU</name>
<reference evidence="1" key="2">
    <citation type="journal article" date="2015" name="Gigascience">
        <title>Reconstructing a comprehensive transcriptome assembly of a white-pupal translocated strain of the pest fruit fly Bactrocera cucurbitae.</title>
        <authorList>
            <person name="Sim S.B."/>
            <person name="Calla B."/>
            <person name="Hall B."/>
            <person name="DeRego T."/>
            <person name="Geib S.M."/>
        </authorList>
    </citation>
    <scope>NUCLEOTIDE SEQUENCE</scope>
</reference>
<dbReference type="EMBL" id="GBXI01003721">
    <property type="protein sequence ID" value="JAD10571.1"/>
    <property type="molecule type" value="Transcribed_RNA"/>
</dbReference>
<dbReference type="AlphaFoldDB" id="A0A0A1XHW5"/>
<sequence length="177" mass="20591">MRRTPKSRKSTKLENSLWHYQKFFREHKQRRIDFMQQKLYRNFHFGNIYSDCFVAVKQLKQQQQQTQTQTQKHNNLKQKQGQVQVAVTVDEVKSSLKQQAARTRVTSARTTLDAITALTKLSKSATTKPNSRKTVTVTIVKTNRHGNTPLKPMPLLTYATLRMSLSLRSAAQLLRQF</sequence>
<accession>A0A0A1XHW5</accession>
<protein>
    <submittedName>
        <fullName evidence="1">Meiotically up-regulated gene 147 protein</fullName>
    </submittedName>
</protein>